<dbReference type="Gene3D" id="3.40.630.90">
    <property type="match status" value="1"/>
</dbReference>
<dbReference type="InParanoid" id="G0PHJ2"/>
<reference evidence="3" key="1">
    <citation type="submission" date="2011-07" db="EMBL/GenBank/DDBJ databases">
        <authorList>
            <consortium name="Caenorhabditis brenneri Sequencing and Analysis Consortium"/>
            <person name="Wilson R.K."/>
        </authorList>
    </citation>
    <scope>NUCLEOTIDE SEQUENCE [LARGE SCALE GENOMIC DNA]</scope>
    <source>
        <strain evidence="3">PB2801</strain>
    </source>
</reference>
<protein>
    <recommendedName>
        <fullName evidence="1">DUF1248 domain-containing protein</fullName>
    </recommendedName>
</protein>
<evidence type="ECO:0000313" key="3">
    <source>
        <dbReference type="Proteomes" id="UP000008068"/>
    </source>
</evidence>
<sequence length="351" mass="40314">MLISRGLLLPNAFKLSTSRFLARKPMLQVAPRDVDVLTNPTGEYLDAFMKACGNDRTVFKAEDLALWHNSFDDYKFKLTCLKGTKEVIGTCHFVTFHPINPKKESIVFSGFGWMAPEYRTMNDLKFQHDIFHESLVNTDTNIVGQLNDMARNFWHLMCEITDDKETAHNSADLQYKSFYDAKDVVIPDNLDTSGITLRNAREVPKKDIIKYDQDVHPYHRERYIIAHMYDRDGFAKVAYDEDGKVIGIGQAIIYKNKNDCNLGPIYADEPRVAQAMLAEMLRDIKKSGKEVSQFEVRSGQMAGDSFRWIAPFLKCEPSRVHVCNLLYKHWAPPNIDFTKVYSPTHAQLMLV</sequence>
<evidence type="ECO:0000259" key="1">
    <source>
        <dbReference type="Pfam" id="PF06852"/>
    </source>
</evidence>
<dbReference type="PANTHER" id="PTHR21471:SF48">
    <property type="entry name" value="DUF1248 DOMAIN-CONTAINING PROTEIN"/>
    <property type="match status" value="1"/>
</dbReference>
<accession>G0PHJ2</accession>
<feature type="domain" description="DUF1248" evidence="1">
    <location>
        <begin position="32"/>
        <end position="215"/>
    </location>
</feature>
<dbReference type="AlphaFoldDB" id="G0PHJ2"/>
<dbReference type="Pfam" id="PF06852">
    <property type="entry name" value="DUF1248"/>
    <property type="match status" value="1"/>
</dbReference>
<dbReference type="SUPFAM" id="SSF55729">
    <property type="entry name" value="Acyl-CoA N-acyltransferases (Nat)"/>
    <property type="match status" value="1"/>
</dbReference>
<organism evidence="3">
    <name type="scientific">Caenorhabditis brenneri</name>
    <name type="common">Nematode worm</name>
    <dbReference type="NCBI Taxonomy" id="135651"/>
    <lineage>
        <taxon>Eukaryota</taxon>
        <taxon>Metazoa</taxon>
        <taxon>Ecdysozoa</taxon>
        <taxon>Nematoda</taxon>
        <taxon>Chromadorea</taxon>
        <taxon>Rhabditida</taxon>
        <taxon>Rhabditina</taxon>
        <taxon>Rhabditomorpha</taxon>
        <taxon>Rhabditoidea</taxon>
        <taxon>Rhabditidae</taxon>
        <taxon>Peloderinae</taxon>
        <taxon>Caenorhabditis</taxon>
    </lineage>
</organism>
<dbReference type="Proteomes" id="UP000008068">
    <property type="component" value="Unassembled WGS sequence"/>
</dbReference>
<gene>
    <name evidence="2" type="ORF">CAEBREN_32682</name>
</gene>
<name>G0PHJ2_CAEBE</name>
<dbReference type="OrthoDB" id="5771378at2759"/>
<dbReference type="HOGENOM" id="CLU_067662_0_0_1"/>
<proteinExistence type="predicted"/>
<dbReference type="EMBL" id="GL380485">
    <property type="protein sequence ID" value="EGT56466.1"/>
    <property type="molecule type" value="Genomic_DNA"/>
</dbReference>
<evidence type="ECO:0000313" key="2">
    <source>
        <dbReference type="EMBL" id="EGT56466.1"/>
    </source>
</evidence>
<keyword evidence="3" id="KW-1185">Reference proteome</keyword>
<dbReference type="InterPro" id="IPR009658">
    <property type="entry name" value="DUF1248"/>
</dbReference>
<dbReference type="PANTHER" id="PTHR21471">
    <property type="entry name" value="GNAT FAMILY ACETYLTRANSFERASE-RELATED"/>
    <property type="match status" value="1"/>
</dbReference>
<dbReference type="InterPro" id="IPR016181">
    <property type="entry name" value="Acyl_CoA_acyltransferase"/>
</dbReference>
<dbReference type="eggNOG" id="ENOG502TH85">
    <property type="taxonomic scope" value="Eukaryota"/>
</dbReference>